<dbReference type="InterPro" id="IPR005094">
    <property type="entry name" value="Endonuclease_MobA/VirD2"/>
</dbReference>
<sequence length="401" mass="47277">MATVKHSPSKKINRLINYCEKRAELTSSHLLIAEDRKSVQQQMKLTRELFNKNDGVEGHHFIQSFKPGEVTPEQANELGLELAKKMHPNREAIIYTHTDKDHIHNHIVLNSPDIEQGKKLSVTRKHYYDWQRANDRLCRERGLSIVEEKQKREKVTLPEYHLMAKGKMPYKEHLRQALDRAKEIVTSLQELKIYVKEKFSIDSKMQKGKVYFKTPEMERYISGNRLGNNYSKEGLEREFERNAKEYERRVQQLREERKQPTNQAEHELRGNDCPPESDRGLSLDLSQREYEQRNDDDTGARKNQTDEPTSTRGDSIDFEAIHRQLAERNRATQEIYQQQFGDSSRDDQKNGKSVRGEQANRSREIGQHERQYGHTGPHVTPTNQKQSRRTRRQQQEHDLER</sequence>
<reference evidence="3 4" key="1">
    <citation type="journal article" date="2015" name="PLoS ONE">
        <title>Genome Sequence of Bacillus endophyticus and Analysis of Its Companion Mechanism in the Ketogulonigenium vulgare-Bacillus Strain Consortium.</title>
        <authorList>
            <person name="Jia N."/>
            <person name="Du J."/>
            <person name="Ding M.Z."/>
            <person name="Gao F."/>
            <person name="Yuan Y.J."/>
        </authorList>
    </citation>
    <scope>NUCLEOTIDE SEQUENCE [LARGE SCALE GENOMIC DNA]</scope>
    <source>
        <strain evidence="3 4">Hbe603</strain>
        <plasmid evidence="4">pbeh7</plasmid>
    </source>
</reference>
<organism evidence="3 4">
    <name type="scientific">Priestia filamentosa</name>
    <dbReference type="NCBI Taxonomy" id="1402861"/>
    <lineage>
        <taxon>Bacteria</taxon>
        <taxon>Bacillati</taxon>
        <taxon>Bacillota</taxon>
        <taxon>Bacilli</taxon>
        <taxon>Bacillales</taxon>
        <taxon>Bacillaceae</taxon>
        <taxon>Priestia</taxon>
    </lineage>
</organism>
<geneLocation type="plasmid" evidence="4">
    <name>pbeh7</name>
</geneLocation>
<dbReference type="RefSeq" id="WP_063592795.1">
    <property type="nucleotide sequence ID" value="NZ_CP015329.1"/>
</dbReference>
<feature type="compositionally biased region" description="Basic and acidic residues" evidence="1">
    <location>
        <begin position="251"/>
        <end position="305"/>
    </location>
</feature>
<dbReference type="OrthoDB" id="9762440at2"/>
<name>A0A2S1M0G1_9BACI</name>
<gene>
    <name evidence="3" type="ORF">BEH_26640</name>
</gene>
<feature type="region of interest" description="Disordered" evidence="1">
    <location>
        <begin position="337"/>
        <end position="401"/>
    </location>
</feature>
<dbReference type="Pfam" id="PF03432">
    <property type="entry name" value="Relaxase"/>
    <property type="match status" value="1"/>
</dbReference>
<evidence type="ECO:0000313" key="3">
    <source>
        <dbReference type="EMBL" id="AWG44860.1"/>
    </source>
</evidence>
<feature type="region of interest" description="Disordered" evidence="1">
    <location>
        <begin position="251"/>
        <end position="317"/>
    </location>
</feature>
<evidence type="ECO:0000256" key="1">
    <source>
        <dbReference type="SAM" id="MobiDB-lite"/>
    </source>
</evidence>
<dbReference type="Proteomes" id="UP000036202">
    <property type="component" value="Plasmid pbeh7"/>
</dbReference>
<keyword evidence="4" id="KW-1185">Reference proteome</keyword>
<evidence type="ECO:0000259" key="2">
    <source>
        <dbReference type="Pfam" id="PF03432"/>
    </source>
</evidence>
<dbReference type="AlphaFoldDB" id="A0A2S1M0G1"/>
<feature type="compositionally biased region" description="Basic and acidic residues" evidence="1">
    <location>
        <begin position="343"/>
        <end position="372"/>
    </location>
</feature>
<protein>
    <recommendedName>
        <fullName evidence="2">MobA/VirD2-like nuclease domain-containing protein</fullName>
    </recommendedName>
</protein>
<feature type="domain" description="MobA/VirD2-like nuclease" evidence="2">
    <location>
        <begin position="21"/>
        <end position="143"/>
    </location>
</feature>
<dbReference type="KEGG" id="beo:BEH_26640"/>
<keyword evidence="3" id="KW-0614">Plasmid</keyword>
<accession>A0A2S1M0G1</accession>
<evidence type="ECO:0000313" key="4">
    <source>
        <dbReference type="Proteomes" id="UP000036202"/>
    </source>
</evidence>
<proteinExistence type="predicted"/>
<dbReference type="EMBL" id="CP015329">
    <property type="protein sequence ID" value="AWG44860.1"/>
    <property type="molecule type" value="Genomic_DNA"/>
</dbReference>